<proteinExistence type="predicted"/>
<keyword evidence="3" id="KW-1185">Reference proteome</keyword>
<name>A0A9W4H686_9ACTN</name>
<evidence type="ECO:0000259" key="1">
    <source>
        <dbReference type="Pfam" id="PF04738"/>
    </source>
</evidence>
<protein>
    <submittedName>
        <fullName evidence="2">Lantibiotic dehydratase, C terminus</fullName>
    </submittedName>
</protein>
<dbReference type="Pfam" id="PF04738">
    <property type="entry name" value="Lant_dehydr_N"/>
    <property type="match status" value="2"/>
</dbReference>
<gene>
    <name evidence="2" type="ORF">SBRY_60222</name>
</gene>
<sequence>MSVDAAAQDTGDSPNSWLLHRRFMLRVAGLPVAAVHRLRSPDARAWAGRVLAAEAELASIGAELNDPLTVLVKQTEDEGRRRAVLALRRQVFNDRLPRDAGAVRRLAAEVGGGTGALLAGWLDARLRLEELRGAGGPLLARELAATRTRLRDLAGEDRLRLALALASPTLDGQLDAFVADRAPVPDKRTRKKERSLLAYLYRTACKTSPFSTFTAVAEGIFAEGAFGEQGPEVATGGGWTSHPRLNVVVLARLAELIAADAARRDDLPVTLSAGWELDEDRIRYVRRSVTAGDDSAAVSFDAAHDRLFFLRHSGTLERLTALFRDRPQLRYAELTGWLTAETGASGEQAGHYAATLLDLEILQMTGLATDVHTADPLESFRGALRALDRGWADVVADRLAGPAACVERFRHAGAADRRELLAALRRDLLELQKDLGAAAPSLPQTLLYEDVREEQVAADLTEWTELAAAPLHALTGMMPAFDVALPQRLTLKGFFLARYGRGGRCEDLVRLVHDFHEDIFTQYLQFTSLKSPWAADGSHAPEENWLGMAEVAALDKARAEFTGRMRELWAAHPEDGAEMRLGEDLVSAVTAELAPLGGAFAPHSHFLQLARRPADPLVVLNNSYGGLSFPFTRFTHCFDEVAAGGGHEDEGGLSGRLRETLREWQPPGAVFAEITAGSATTNLNLHGRLTDYEIVCPGESSTAPAEARIDLDDLYAEHDQDADRLVLRSRRLGAEVIPLYLGYLVPMVLPEVPRTLLLLSPTSRASFDVWRGVPEQPARDGVTARPRVRYRSVVLHRRSWTAAPGALPEREPGMDDAGFYLRWQRWRRDHGLPDRVFATLHRQRDGDAGGFGAVFGGSKPQYVDFDSPLSLIALDALTAGGRTRTVFEEMLPGEDELHVRSPRGHHVAELAVEIVPRAAEPAAAARPGRQDSAV</sequence>
<feature type="domain" description="Lantibiotic dehydratase N-terminal" evidence="1">
    <location>
        <begin position="158"/>
        <end position="500"/>
    </location>
</feature>
<reference evidence="2" key="1">
    <citation type="submission" date="2021-06" db="EMBL/GenBank/DDBJ databases">
        <authorList>
            <person name="Arsene-Ploetze F."/>
        </authorList>
    </citation>
    <scope>NUCLEOTIDE SEQUENCE</scope>
    <source>
        <strain evidence="2">SBRY1</strain>
    </source>
</reference>
<evidence type="ECO:0000313" key="2">
    <source>
        <dbReference type="EMBL" id="CAG7653685.1"/>
    </source>
</evidence>
<feature type="domain" description="Lantibiotic dehydratase N-terminal" evidence="1">
    <location>
        <begin position="632"/>
        <end position="839"/>
    </location>
</feature>
<organism evidence="2 3">
    <name type="scientific">Actinacidiphila bryophytorum</name>
    <dbReference type="NCBI Taxonomy" id="1436133"/>
    <lineage>
        <taxon>Bacteria</taxon>
        <taxon>Bacillati</taxon>
        <taxon>Actinomycetota</taxon>
        <taxon>Actinomycetes</taxon>
        <taxon>Kitasatosporales</taxon>
        <taxon>Streptomycetaceae</taxon>
        <taxon>Actinacidiphila</taxon>
    </lineage>
</organism>
<dbReference type="EMBL" id="CAJVAX010000020">
    <property type="protein sequence ID" value="CAG7653685.1"/>
    <property type="molecule type" value="Genomic_DNA"/>
</dbReference>
<dbReference type="AlphaFoldDB" id="A0A9W4H686"/>
<dbReference type="Proteomes" id="UP001153328">
    <property type="component" value="Unassembled WGS sequence"/>
</dbReference>
<dbReference type="InterPro" id="IPR006827">
    <property type="entry name" value="Lant_deHydtase_N"/>
</dbReference>
<accession>A0A9W4H686</accession>
<comment type="caution">
    <text evidence="2">The sequence shown here is derived from an EMBL/GenBank/DDBJ whole genome shotgun (WGS) entry which is preliminary data.</text>
</comment>
<dbReference type="RefSeq" id="WP_205046537.1">
    <property type="nucleotide sequence ID" value="NZ_CAJVAX010000020.1"/>
</dbReference>
<evidence type="ECO:0000313" key="3">
    <source>
        <dbReference type="Proteomes" id="UP001153328"/>
    </source>
</evidence>